<evidence type="ECO:0000313" key="8">
    <source>
        <dbReference type="Proteomes" id="UP001174934"/>
    </source>
</evidence>
<dbReference type="AlphaFoldDB" id="A0AA40C5K8"/>
<comment type="similarity">
    <text evidence="1">Belongs to the oxygen-dependent FAD-linked oxidoreductase family.</text>
</comment>
<dbReference type="Pfam" id="PF08031">
    <property type="entry name" value="BBE"/>
    <property type="match status" value="1"/>
</dbReference>
<dbReference type="SUPFAM" id="SSF56176">
    <property type="entry name" value="FAD-binding/transporter-associated domain-like"/>
    <property type="match status" value="1"/>
</dbReference>
<evidence type="ECO:0000256" key="4">
    <source>
        <dbReference type="ARBA" id="ARBA00023002"/>
    </source>
</evidence>
<feature type="domain" description="FAD-binding PCMH-type" evidence="6">
    <location>
        <begin position="75"/>
        <end position="248"/>
    </location>
</feature>
<dbReference type="InterPro" id="IPR012951">
    <property type="entry name" value="BBE"/>
</dbReference>
<dbReference type="PANTHER" id="PTHR42973:SF53">
    <property type="entry name" value="FAD-BINDING PCMH-TYPE DOMAIN-CONTAINING PROTEIN-RELATED"/>
    <property type="match status" value="1"/>
</dbReference>
<keyword evidence="3" id="KW-0274">FAD</keyword>
<proteinExistence type="inferred from homology"/>
<evidence type="ECO:0000256" key="3">
    <source>
        <dbReference type="ARBA" id="ARBA00022827"/>
    </source>
</evidence>
<keyword evidence="4" id="KW-0560">Oxidoreductase</keyword>
<evidence type="ECO:0000313" key="7">
    <source>
        <dbReference type="EMBL" id="KAK0625504.1"/>
    </source>
</evidence>
<dbReference type="Gene3D" id="3.30.465.10">
    <property type="match status" value="1"/>
</dbReference>
<feature type="region of interest" description="Disordered" evidence="5">
    <location>
        <begin position="1"/>
        <end position="39"/>
    </location>
</feature>
<keyword evidence="2" id="KW-0285">Flavoprotein</keyword>
<dbReference type="Gene3D" id="3.30.43.10">
    <property type="entry name" value="Uridine Diphospho-n-acetylenolpyruvylglucosamine Reductase, domain 2"/>
    <property type="match status" value="1"/>
</dbReference>
<dbReference type="PANTHER" id="PTHR42973">
    <property type="entry name" value="BINDING OXIDOREDUCTASE, PUTATIVE (AFU_ORTHOLOGUE AFUA_1G17690)-RELATED"/>
    <property type="match status" value="1"/>
</dbReference>
<comment type="caution">
    <text evidence="7">The sequence shown here is derived from an EMBL/GenBank/DDBJ whole genome shotgun (WGS) entry which is preliminary data.</text>
</comment>
<dbReference type="GO" id="GO:0016491">
    <property type="term" value="F:oxidoreductase activity"/>
    <property type="evidence" value="ECO:0007669"/>
    <property type="project" value="UniProtKB-KW"/>
</dbReference>
<dbReference type="InterPro" id="IPR006094">
    <property type="entry name" value="Oxid_FAD_bind_N"/>
</dbReference>
<protein>
    <recommendedName>
        <fullName evidence="6">FAD-binding PCMH-type domain-containing protein</fullName>
    </recommendedName>
</protein>
<feature type="compositionally biased region" description="Low complexity" evidence="5">
    <location>
        <begin position="1"/>
        <end position="20"/>
    </location>
</feature>
<dbReference type="InterPro" id="IPR050416">
    <property type="entry name" value="FAD-linked_Oxidoreductase"/>
</dbReference>
<dbReference type="Proteomes" id="UP001174934">
    <property type="component" value="Unassembled WGS sequence"/>
</dbReference>
<evidence type="ECO:0000256" key="5">
    <source>
        <dbReference type="SAM" id="MobiDB-lite"/>
    </source>
</evidence>
<evidence type="ECO:0000256" key="1">
    <source>
        <dbReference type="ARBA" id="ARBA00005466"/>
    </source>
</evidence>
<dbReference type="InterPro" id="IPR016169">
    <property type="entry name" value="FAD-bd_PCMH_sub2"/>
</dbReference>
<organism evidence="7 8">
    <name type="scientific">Bombardia bombarda</name>
    <dbReference type="NCBI Taxonomy" id="252184"/>
    <lineage>
        <taxon>Eukaryota</taxon>
        <taxon>Fungi</taxon>
        <taxon>Dikarya</taxon>
        <taxon>Ascomycota</taxon>
        <taxon>Pezizomycotina</taxon>
        <taxon>Sordariomycetes</taxon>
        <taxon>Sordariomycetidae</taxon>
        <taxon>Sordariales</taxon>
        <taxon>Lasiosphaeriaceae</taxon>
        <taxon>Bombardia</taxon>
    </lineage>
</organism>
<dbReference type="InterPro" id="IPR036318">
    <property type="entry name" value="FAD-bd_PCMH-like_sf"/>
</dbReference>
<gene>
    <name evidence="7" type="ORF">B0T17DRAFT_600017</name>
</gene>
<keyword evidence="8" id="KW-1185">Reference proteome</keyword>
<dbReference type="InterPro" id="IPR016166">
    <property type="entry name" value="FAD-bd_PCMH"/>
</dbReference>
<evidence type="ECO:0000259" key="6">
    <source>
        <dbReference type="PROSITE" id="PS51387"/>
    </source>
</evidence>
<dbReference type="EMBL" id="JAULSR010000003">
    <property type="protein sequence ID" value="KAK0625504.1"/>
    <property type="molecule type" value="Genomic_DNA"/>
</dbReference>
<sequence length="517" mass="55783">MGCFTSRPSKPAHSSSSSSSPPSPKSSPPPTTITSKEQALSPAVQALSKSNLVLLHPSTSEYEARQSSYWSSSAKQLSPSCIIQPRNAGEVGKALRILTTTKTSFAIRSGGHMQWAGANSIGPHGVTIDLGLLSWTRYDAASDTVDLGPGGVWRDVYHELHSHGRVVAGGREGNVGVAGLILGGGNTFFTPRAGFACDNVVEFEVVLADGSVVTADGKGENADLFWALKGGGNNFGIVTNFKMKTFVTGQIWAGLTFYPKQVTQPAAQALVEFTDGMESDPDSNLLCFFAYTPQFKDVGIATMSVQVAGVEKAPAYDKWLALPSIMTTCKMTTVPELVSDPANNLPRQYHDIWFTASFKNDVRIIAKAAELHEAMVDEFKAFIPDGDFWTQCLFQPLPTLFGRRSAEAGGNTMGVERQKHNGVLFQAAAMVRTPEQEAFAYPKVRDWIAAVREFAATIEDGNLEWVYLNYSDRSQNPLGSYGLENVGRLAKIAAKYDPEGVFQKLCPGGFKISAANI</sequence>
<feature type="compositionally biased region" description="Pro residues" evidence="5">
    <location>
        <begin position="21"/>
        <end position="31"/>
    </location>
</feature>
<dbReference type="PROSITE" id="PS51387">
    <property type="entry name" value="FAD_PCMH"/>
    <property type="match status" value="1"/>
</dbReference>
<dbReference type="Pfam" id="PF01565">
    <property type="entry name" value="FAD_binding_4"/>
    <property type="match status" value="1"/>
</dbReference>
<dbReference type="Gene3D" id="3.40.462.20">
    <property type="match status" value="1"/>
</dbReference>
<reference evidence="7" key="1">
    <citation type="submission" date="2023-06" db="EMBL/GenBank/DDBJ databases">
        <title>Genome-scale phylogeny and comparative genomics of the fungal order Sordariales.</title>
        <authorList>
            <consortium name="Lawrence Berkeley National Laboratory"/>
            <person name="Hensen N."/>
            <person name="Bonometti L."/>
            <person name="Westerberg I."/>
            <person name="Brannstrom I.O."/>
            <person name="Guillou S."/>
            <person name="Cros-Aarteil S."/>
            <person name="Calhoun S."/>
            <person name="Haridas S."/>
            <person name="Kuo A."/>
            <person name="Mondo S."/>
            <person name="Pangilinan J."/>
            <person name="Riley R."/>
            <person name="LaButti K."/>
            <person name="Andreopoulos B."/>
            <person name="Lipzen A."/>
            <person name="Chen C."/>
            <person name="Yanf M."/>
            <person name="Daum C."/>
            <person name="Ng V."/>
            <person name="Clum A."/>
            <person name="Steindorff A."/>
            <person name="Ohm R."/>
            <person name="Martin F."/>
            <person name="Silar P."/>
            <person name="Natvig D."/>
            <person name="Lalanne C."/>
            <person name="Gautier V."/>
            <person name="Ament-velasquez S.L."/>
            <person name="Kruys A."/>
            <person name="Hutchinson M.I."/>
            <person name="Powell A.J."/>
            <person name="Barry K."/>
            <person name="Miller A.N."/>
            <person name="Grigoriev I.V."/>
            <person name="Debuchy R."/>
            <person name="Gladieux P."/>
            <person name="Thoren M.H."/>
            <person name="Johannesson H."/>
        </authorList>
    </citation>
    <scope>NUCLEOTIDE SEQUENCE</scope>
    <source>
        <strain evidence="7">SMH3391-2</strain>
    </source>
</reference>
<accession>A0AA40C5K8</accession>
<evidence type="ECO:0000256" key="2">
    <source>
        <dbReference type="ARBA" id="ARBA00022630"/>
    </source>
</evidence>
<dbReference type="GO" id="GO:0071949">
    <property type="term" value="F:FAD binding"/>
    <property type="evidence" value="ECO:0007669"/>
    <property type="project" value="InterPro"/>
</dbReference>
<dbReference type="InterPro" id="IPR016167">
    <property type="entry name" value="FAD-bd_PCMH_sub1"/>
</dbReference>
<name>A0AA40C5K8_9PEZI</name>